<feature type="non-terminal residue" evidence="2">
    <location>
        <position position="1"/>
    </location>
</feature>
<accession>A0A6S6U6L9</accession>
<evidence type="ECO:0000256" key="1">
    <source>
        <dbReference type="SAM" id="Phobius"/>
    </source>
</evidence>
<dbReference type="AlphaFoldDB" id="A0A6S6U6L9"/>
<name>A0A6S6U6L9_9BACT</name>
<feature type="transmembrane region" description="Helical" evidence="1">
    <location>
        <begin position="349"/>
        <end position="370"/>
    </location>
</feature>
<protein>
    <recommendedName>
        <fullName evidence="3">Primosomal protein N' (Replication factor Y)-superfamily II helicase</fullName>
    </recommendedName>
</protein>
<reference evidence="2" key="1">
    <citation type="submission" date="2020-01" db="EMBL/GenBank/DDBJ databases">
        <authorList>
            <person name="Meier V. D."/>
            <person name="Meier V D."/>
        </authorList>
    </citation>
    <scope>NUCLEOTIDE SEQUENCE</scope>
    <source>
        <strain evidence="2">HLG_WM_MAG_10</strain>
    </source>
</reference>
<evidence type="ECO:0008006" key="3">
    <source>
        <dbReference type="Google" id="ProtNLM"/>
    </source>
</evidence>
<sequence length="374" mass="43022">NDPIMDEFEQNQEFLENVLELPCPSCGSELSYSASKKQINCKHCGFEKPYDQASDLVEEQCLENAVRSMSYFTPKEIHKKVIDCNSCGSKIMIEDDQVSVRCNFCGSDKVNESALQKNLIQPQGIIPFQIDGKEAKKKFQDWIQEGWFKPNKLQTLAELGDVHGIYVPFWTYDTKTYTRWSGEAGFYYYETEHYTDSDGESKTRQVKKTRWKHDRGTIDRFFDDVLIVASKGLPHKVITPIYPFDLKEVVNYSNTLMVGWEAEIYSLEVLDGYHIAEKQMTEVLREMSSKALGGDTQRGLSIDVQRWDQTFKHVILPVWICSYIYNDKTYQFAVNGQTGKIHGTKPTSWFKVAGLILFIVAVIVAIVFLVKYYG</sequence>
<evidence type="ECO:0000313" key="2">
    <source>
        <dbReference type="EMBL" id="CAA6827304.1"/>
    </source>
</evidence>
<dbReference type="PANTHER" id="PTHR37826">
    <property type="entry name" value="FLOTILLIN BAND_7_5 DOMAIN PROTEIN"/>
    <property type="match status" value="1"/>
</dbReference>
<keyword evidence="1" id="KW-0472">Membrane</keyword>
<dbReference type="EMBL" id="CACVAQ010000398">
    <property type="protein sequence ID" value="CAA6827304.1"/>
    <property type="molecule type" value="Genomic_DNA"/>
</dbReference>
<proteinExistence type="predicted"/>
<dbReference type="PANTHER" id="PTHR37826:SF3">
    <property type="entry name" value="J DOMAIN-CONTAINING PROTEIN"/>
    <property type="match status" value="1"/>
</dbReference>
<organism evidence="2">
    <name type="scientific">uncultured Aureispira sp</name>
    <dbReference type="NCBI Taxonomy" id="1331704"/>
    <lineage>
        <taxon>Bacteria</taxon>
        <taxon>Pseudomonadati</taxon>
        <taxon>Bacteroidota</taxon>
        <taxon>Saprospiria</taxon>
        <taxon>Saprospirales</taxon>
        <taxon>Saprospiraceae</taxon>
        <taxon>Aureispira</taxon>
        <taxon>environmental samples</taxon>
    </lineage>
</organism>
<keyword evidence="1" id="KW-1133">Transmembrane helix</keyword>
<keyword evidence="1" id="KW-0812">Transmembrane</keyword>
<gene>
    <name evidence="2" type="ORF">HELGO_WM52654</name>
</gene>